<dbReference type="Proteomes" id="UP000251241">
    <property type="component" value="Unassembled WGS sequence"/>
</dbReference>
<evidence type="ECO:0000256" key="2">
    <source>
        <dbReference type="ARBA" id="ARBA00022448"/>
    </source>
</evidence>
<dbReference type="GeneID" id="97181652"/>
<dbReference type="CDD" id="cd07185">
    <property type="entry name" value="OmpA_C-like"/>
    <property type="match status" value="1"/>
</dbReference>
<keyword evidence="6" id="KW-0626">Porin</keyword>
<dbReference type="GO" id="GO:0015288">
    <property type="term" value="F:porin activity"/>
    <property type="evidence" value="ECO:0007669"/>
    <property type="project" value="UniProtKB-KW"/>
</dbReference>
<dbReference type="InterPro" id="IPR050330">
    <property type="entry name" value="Bact_OuterMem_StrucFunc"/>
</dbReference>
<name>A0A2X2L6T2_SPHMU</name>
<keyword evidence="2" id="KW-0813">Transport</keyword>
<dbReference type="PANTHER" id="PTHR30329:SF21">
    <property type="entry name" value="LIPOPROTEIN YIAD-RELATED"/>
    <property type="match status" value="1"/>
</dbReference>
<keyword evidence="3" id="KW-1134">Transmembrane beta strand</keyword>
<evidence type="ECO:0000256" key="4">
    <source>
        <dbReference type="ARBA" id="ARBA00022692"/>
    </source>
</evidence>
<keyword evidence="4" id="KW-0812">Transmembrane</keyword>
<keyword evidence="5" id="KW-0406">Ion transport</keyword>
<evidence type="ECO:0000256" key="3">
    <source>
        <dbReference type="ARBA" id="ARBA00022452"/>
    </source>
</evidence>
<dbReference type="Pfam" id="PF00691">
    <property type="entry name" value="OmpA"/>
    <property type="match status" value="1"/>
</dbReference>
<proteinExistence type="predicted"/>
<keyword evidence="7" id="KW-0472">Membrane</keyword>
<protein>
    <submittedName>
        <fullName evidence="9">Outer membrane porin F</fullName>
    </submittedName>
</protein>
<accession>A0A2X2L6T2</accession>
<dbReference type="InterPro" id="IPR011250">
    <property type="entry name" value="OMP/PagP_B-barrel"/>
</dbReference>
<dbReference type="InterPro" id="IPR006664">
    <property type="entry name" value="OMP_bac"/>
</dbReference>
<dbReference type="Gene3D" id="3.30.1330.60">
    <property type="entry name" value="OmpA-like domain"/>
    <property type="match status" value="1"/>
</dbReference>
<comment type="subcellular location">
    <subcellularLocation>
        <location evidence="1">Cell outer membrane</location>
        <topology evidence="1">Multi-pass membrane protein</topology>
    </subcellularLocation>
</comment>
<dbReference type="GO" id="GO:0005509">
    <property type="term" value="F:calcium ion binding"/>
    <property type="evidence" value="ECO:0007669"/>
    <property type="project" value="InterPro"/>
</dbReference>
<evidence type="ECO:0000256" key="8">
    <source>
        <dbReference type="ARBA" id="ARBA00023237"/>
    </source>
</evidence>
<dbReference type="InterPro" id="IPR028974">
    <property type="entry name" value="TSP_type-3_rpt"/>
</dbReference>
<evidence type="ECO:0000256" key="7">
    <source>
        <dbReference type="ARBA" id="ARBA00023136"/>
    </source>
</evidence>
<evidence type="ECO:0000256" key="5">
    <source>
        <dbReference type="ARBA" id="ARBA00023065"/>
    </source>
</evidence>
<dbReference type="RefSeq" id="WP_112374229.1">
    <property type="nucleotide sequence ID" value="NZ_CP069793.1"/>
</dbReference>
<dbReference type="PRINTS" id="PR01021">
    <property type="entry name" value="OMPADOMAIN"/>
</dbReference>
<dbReference type="GO" id="GO:0046930">
    <property type="term" value="C:pore complex"/>
    <property type="evidence" value="ECO:0007669"/>
    <property type="project" value="UniProtKB-KW"/>
</dbReference>
<dbReference type="InterPro" id="IPR006665">
    <property type="entry name" value="OmpA-like"/>
</dbReference>
<dbReference type="EMBL" id="UAUU01000005">
    <property type="protein sequence ID" value="SPZ84930.1"/>
    <property type="molecule type" value="Genomic_DNA"/>
</dbReference>
<evidence type="ECO:0000313" key="9">
    <source>
        <dbReference type="EMBL" id="SPZ84930.1"/>
    </source>
</evidence>
<evidence type="ECO:0000256" key="6">
    <source>
        <dbReference type="ARBA" id="ARBA00023114"/>
    </source>
</evidence>
<dbReference type="SUPFAM" id="SSF103088">
    <property type="entry name" value="OmpA-like"/>
    <property type="match status" value="1"/>
</dbReference>
<dbReference type="InterPro" id="IPR036737">
    <property type="entry name" value="OmpA-like_sf"/>
</dbReference>
<dbReference type="SUPFAM" id="SSF56925">
    <property type="entry name" value="OMPA-like"/>
    <property type="match status" value="1"/>
</dbReference>
<dbReference type="AlphaFoldDB" id="A0A2X2L6T2"/>
<dbReference type="GO" id="GO:0006811">
    <property type="term" value="P:monoatomic ion transport"/>
    <property type="evidence" value="ECO:0007669"/>
    <property type="project" value="UniProtKB-KW"/>
</dbReference>
<organism evidence="9 10">
    <name type="scientific">Sphingobacterium multivorum</name>
    <dbReference type="NCBI Taxonomy" id="28454"/>
    <lineage>
        <taxon>Bacteria</taxon>
        <taxon>Pseudomonadati</taxon>
        <taxon>Bacteroidota</taxon>
        <taxon>Sphingobacteriia</taxon>
        <taxon>Sphingobacteriales</taxon>
        <taxon>Sphingobacteriaceae</taxon>
        <taxon>Sphingobacterium</taxon>
    </lineage>
</organism>
<evidence type="ECO:0000256" key="1">
    <source>
        <dbReference type="ARBA" id="ARBA00004571"/>
    </source>
</evidence>
<evidence type="ECO:0000313" key="10">
    <source>
        <dbReference type="Proteomes" id="UP000251241"/>
    </source>
</evidence>
<dbReference type="PROSITE" id="PS51123">
    <property type="entry name" value="OMPA_2"/>
    <property type="match status" value="1"/>
</dbReference>
<keyword evidence="8" id="KW-0998">Cell outer membrane</keyword>
<gene>
    <name evidence="9" type="primary">oprF_1</name>
    <name evidence="9" type="ORF">NCTC11343_01486</name>
</gene>
<sequence>MKISLKKSGLLFAAGILSTASFAQSTKEASIEGTTPLGSATQYRTWSIGVGAGVTSLQNIAKFNNGGYDKLDWNLGYSAYIKKQISPSFGLKATYFGGKTSGYVNSDKQTGFETKTPWSVALSGEFLAANTNWRFFNSFIKPYASIGVGVMNAETAGIANGNRGEYGDSYSKIYVPADFGFKFAVAKGINFELGYQLNWANQRFDNRMGTDNPVGQQYKNDLFTYAHAGLEFALGNGSKPALNNSNPVATLVNDYTVKYDDLKAQNDALNAKNQALQGQLDGLNNDLKDDDGDGVANKYDKCPGTPSGVQVDGSGCPIVVKNETKVVEKVVVTEADKKVVADAIKNLEFDLGKATIRSSSYATLNRVAALLIEKNFSLKLAGHTDNTGSRELNMRLSKERAEAVKAYLVSQGANASRIEATGYGPDQPIASNKNAAGRQQNRRVEFTLY</sequence>
<dbReference type="PANTHER" id="PTHR30329">
    <property type="entry name" value="STATOR ELEMENT OF FLAGELLAR MOTOR COMPLEX"/>
    <property type="match status" value="1"/>
</dbReference>
<reference evidence="9 10" key="1">
    <citation type="submission" date="2018-06" db="EMBL/GenBank/DDBJ databases">
        <authorList>
            <consortium name="Pathogen Informatics"/>
            <person name="Doyle S."/>
        </authorList>
    </citation>
    <scope>NUCLEOTIDE SEQUENCE [LARGE SCALE GENOMIC DNA]</scope>
    <source>
        <strain evidence="9 10">NCTC11343</strain>
    </source>
</reference>
<dbReference type="GO" id="GO:0009279">
    <property type="term" value="C:cell outer membrane"/>
    <property type="evidence" value="ECO:0007669"/>
    <property type="project" value="UniProtKB-SubCell"/>
</dbReference>
<dbReference type="SUPFAM" id="SSF103647">
    <property type="entry name" value="TSP type-3 repeat"/>
    <property type="match status" value="1"/>
</dbReference>